<accession>A0ABU6RIX2</accession>
<feature type="region of interest" description="Disordered" evidence="1">
    <location>
        <begin position="1"/>
        <end position="48"/>
    </location>
</feature>
<name>A0ABU6RIX2_9FABA</name>
<organism evidence="2 3">
    <name type="scientific">Stylosanthes scabra</name>
    <dbReference type="NCBI Taxonomy" id="79078"/>
    <lineage>
        <taxon>Eukaryota</taxon>
        <taxon>Viridiplantae</taxon>
        <taxon>Streptophyta</taxon>
        <taxon>Embryophyta</taxon>
        <taxon>Tracheophyta</taxon>
        <taxon>Spermatophyta</taxon>
        <taxon>Magnoliopsida</taxon>
        <taxon>eudicotyledons</taxon>
        <taxon>Gunneridae</taxon>
        <taxon>Pentapetalae</taxon>
        <taxon>rosids</taxon>
        <taxon>fabids</taxon>
        <taxon>Fabales</taxon>
        <taxon>Fabaceae</taxon>
        <taxon>Papilionoideae</taxon>
        <taxon>50 kb inversion clade</taxon>
        <taxon>dalbergioids sensu lato</taxon>
        <taxon>Dalbergieae</taxon>
        <taxon>Pterocarpus clade</taxon>
        <taxon>Stylosanthes</taxon>
    </lineage>
</organism>
<feature type="compositionally biased region" description="Polar residues" evidence="1">
    <location>
        <begin position="1"/>
        <end position="12"/>
    </location>
</feature>
<feature type="compositionally biased region" description="Basic and acidic residues" evidence="1">
    <location>
        <begin position="29"/>
        <end position="38"/>
    </location>
</feature>
<dbReference type="Proteomes" id="UP001341840">
    <property type="component" value="Unassembled WGS sequence"/>
</dbReference>
<evidence type="ECO:0000256" key="1">
    <source>
        <dbReference type="SAM" id="MobiDB-lite"/>
    </source>
</evidence>
<sequence>MRRTNRGVTSGFRTRFNAGMHSRQPARPDVPHVPDNKRPGKRMMVGTRTTARDWQWLDDIMADDAPVAPPTQKIRRMPESYERRRGAD</sequence>
<reference evidence="2 3" key="1">
    <citation type="journal article" date="2023" name="Plants (Basel)">
        <title>Bridging the Gap: Combining Genomics and Transcriptomics Approaches to Understand Stylosanthes scabra, an Orphan Legume from the Brazilian Caatinga.</title>
        <authorList>
            <person name="Ferreira-Neto J.R.C."/>
            <person name="da Silva M.D."/>
            <person name="Binneck E."/>
            <person name="de Melo N.F."/>
            <person name="da Silva R.H."/>
            <person name="de Melo A.L.T.M."/>
            <person name="Pandolfi V."/>
            <person name="Bustamante F.O."/>
            <person name="Brasileiro-Vidal A.C."/>
            <person name="Benko-Iseppon A.M."/>
        </authorList>
    </citation>
    <scope>NUCLEOTIDE SEQUENCE [LARGE SCALE GENOMIC DNA]</scope>
    <source>
        <tissue evidence="2">Leaves</tissue>
    </source>
</reference>
<evidence type="ECO:0000313" key="3">
    <source>
        <dbReference type="Proteomes" id="UP001341840"/>
    </source>
</evidence>
<comment type="caution">
    <text evidence="2">The sequence shown here is derived from an EMBL/GenBank/DDBJ whole genome shotgun (WGS) entry which is preliminary data.</text>
</comment>
<gene>
    <name evidence="2" type="ORF">PIB30_055147</name>
</gene>
<feature type="region of interest" description="Disordered" evidence="1">
    <location>
        <begin position="63"/>
        <end position="88"/>
    </location>
</feature>
<keyword evidence="3" id="KW-1185">Reference proteome</keyword>
<dbReference type="EMBL" id="JASCZI010030635">
    <property type="protein sequence ID" value="MED6124027.1"/>
    <property type="molecule type" value="Genomic_DNA"/>
</dbReference>
<protein>
    <submittedName>
        <fullName evidence="2">Uncharacterized protein</fullName>
    </submittedName>
</protein>
<evidence type="ECO:0000313" key="2">
    <source>
        <dbReference type="EMBL" id="MED6124027.1"/>
    </source>
</evidence>
<feature type="compositionally biased region" description="Basic and acidic residues" evidence="1">
    <location>
        <begin position="76"/>
        <end position="88"/>
    </location>
</feature>
<proteinExistence type="predicted"/>